<evidence type="ECO:0008006" key="4">
    <source>
        <dbReference type="Google" id="ProtNLM"/>
    </source>
</evidence>
<evidence type="ECO:0000313" key="2">
    <source>
        <dbReference type="EMBL" id="KAJ8398811.1"/>
    </source>
</evidence>
<comment type="caution">
    <text evidence="2">The sequence shown here is derived from an EMBL/GenBank/DDBJ whole genome shotgun (WGS) entry which is preliminary data.</text>
</comment>
<reference evidence="2" key="1">
    <citation type="journal article" date="2023" name="Science">
        <title>Genome structures resolve the early diversification of teleost fishes.</title>
        <authorList>
            <person name="Parey E."/>
            <person name="Louis A."/>
            <person name="Montfort J."/>
            <person name="Bouchez O."/>
            <person name="Roques C."/>
            <person name="Iampietro C."/>
            <person name="Lluch J."/>
            <person name="Castinel A."/>
            <person name="Donnadieu C."/>
            <person name="Desvignes T."/>
            <person name="Floi Bucao C."/>
            <person name="Jouanno E."/>
            <person name="Wen M."/>
            <person name="Mejri S."/>
            <person name="Dirks R."/>
            <person name="Jansen H."/>
            <person name="Henkel C."/>
            <person name="Chen W.J."/>
            <person name="Zahm M."/>
            <person name="Cabau C."/>
            <person name="Klopp C."/>
            <person name="Thompson A.W."/>
            <person name="Robinson-Rechavi M."/>
            <person name="Braasch I."/>
            <person name="Lecointre G."/>
            <person name="Bobe J."/>
            <person name="Postlethwait J.H."/>
            <person name="Berthelot C."/>
            <person name="Roest Crollius H."/>
            <person name="Guiguen Y."/>
        </authorList>
    </citation>
    <scope>NUCLEOTIDE SEQUENCE</scope>
    <source>
        <strain evidence="2">NC1722</strain>
    </source>
</reference>
<dbReference type="AlphaFoldDB" id="A0AAD7SCF7"/>
<keyword evidence="1" id="KW-0732">Signal</keyword>
<name>A0AAD7SCF7_9TELE</name>
<dbReference type="Proteomes" id="UP001221898">
    <property type="component" value="Unassembled WGS sequence"/>
</dbReference>
<evidence type="ECO:0000256" key="1">
    <source>
        <dbReference type="SAM" id="SignalP"/>
    </source>
</evidence>
<gene>
    <name evidence="2" type="ORF">AAFF_G00420080</name>
</gene>
<feature type="chain" id="PRO_5041930262" description="Secreted protein" evidence="1">
    <location>
        <begin position="22"/>
        <end position="121"/>
    </location>
</feature>
<accession>A0AAD7SCF7</accession>
<sequence>MGIAGAVSLVWMLAWCGGMSAGLGVIGGTLPTRTWCQGPSPRRWHPTNQLALVHLANPVLDSLHGDRSRNPNTRLGPPAAAVTMDIQRKLRGQGSCWCPLLTTDQDREWSPKNLSLREAAE</sequence>
<keyword evidence="3" id="KW-1185">Reference proteome</keyword>
<proteinExistence type="predicted"/>
<organism evidence="2 3">
    <name type="scientific">Aldrovandia affinis</name>
    <dbReference type="NCBI Taxonomy" id="143900"/>
    <lineage>
        <taxon>Eukaryota</taxon>
        <taxon>Metazoa</taxon>
        <taxon>Chordata</taxon>
        <taxon>Craniata</taxon>
        <taxon>Vertebrata</taxon>
        <taxon>Euteleostomi</taxon>
        <taxon>Actinopterygii</taxon>
        <taxon>Neopterygii</taxon>
        <taxon>Teleostei</taxon>
        <taxon>Notacanthiformes</taxon>
        <taxon>Halosauridae</taxon>
        <taxon>Aldrovandia</taxon>
    </lineage>
</organism>
<protein>
    <recommendedName>
        <fullName evidence="4">Secreted protein</fullName>
    </recommendedName>
</protein>
<evidence type="ECO:0000313" key="3">
    <source>
        <dbReference type="Proteomes" id="UP001221898"/>
    </source>
</evidence>
<dbReference type="EMBL" id="JAINUG010000088">
    <property type="protein sequence ID" value="KAJ8398811.1"/>
    <property type="molecule type" value="Genomic_DNA"/>
</dbReference>
<feature type="signal peptide" evidence="1">
    <location>
        <begin position="1"/>
        <end position="21"/>
    </location>
</feature>